<evidence type="ECO:0000313" key="1">
    <source>
        <dbReference type="EMBL" id="KXG76412.1"/>
    </source>
</evidence>
<sequence length="70" mass="8043">MDKANLLKMMYAHEQVGNQSSEPYPSLEDMIKGDKKLKKLVSQLLDEQLVQYQNSKLVLTNMGKYLAKIL</sequence>
<dbReference type="RefSeq" id="WP_068555320.1">
    <property type="nucleotide sequence ID" value="NZ_LOEE01000027.1"/>
</dbReference>
<reference evidence="1 2" key="1">
    <citation type="submission" date="2015-12" db="EMBL/GenBank/DDBJ databases">
        <title>Draft genome sequence of the thermoanaerobe Thermotalea metallivorans, an isolate from the runoff channel of the Great Artesian Basin, Australia.</title>
        <authorList>
            <person name="Patel B.K."/>
        </authorList>
    </citation>
    <scope>NUCLEOTIDE SEQUENCE [LARGE SCALE GENOMIC DNA]</scope>
    <source>
        <strain evidence="1 2">B2-1</strain>
    </source>
</reference>
<comment type="caution">
    <text evidence="1">The sequence shown here is derived from an EMBL/GenBank/DDBJ whole genome shotgun (WGS) entry which is preliminary data.</text>
</comment>
<organism evidence="1 2">
    <name type="scientific">Thermotalea metallivorans</name>
    <dbReference type="NCBI Taxonomy" id="520762"/>
    <lineage>
        <taxon>Bacteria</taxon>
        <taxon>Bacillati</taxon>
        <taxon>Bacillota</taxon>
        <taxon>Clostridia</taxon>
        <taxon>Peptostreptococcales</taxon>
        <taxon>Thermotaleaceae</taxon>
        <taxon>Thermotalea</taxon>
    </lineage>
</organism>
<evidence type="ECO:0000313" key="2">
    <source>
        <dbReference type="Proteomes" id="UP000070456"/>
    </source>
</evidence>
<protein>
    <submittedName>
        <fullName evidence="1">Uncharacterized protein</fullName>
    </submittedName>
</protein>
<accession>A0A140L787</accession>
<dbReference type="Proteomes" id="UP000070456">
    <property type="component" value="Unassembled WGS sequence"/>
</dbReference>
<dbReference type="EMBL" id="LOEE01000027">
    <property type="protein sequence ID" value="KXG76412.1"/>
    <property type="molecule type" value="Genomic_DNA"/>
</dbReference>
<keyword evidence="2" id="KW-1185">Reference proteome</keyword>
<dbReference type="AlphaFoldDB" id="A0A140L787"/>
<gene>
    <name evidence="1" type="ORF">AN619_09430</name>
</gene>
<name>A0A140L787_9FIRM</name>
<proteinExistence type="predicted"/>